<protein>
    <submittedName>
        <fullName evidence="1">DUF4957 domain-containing protein</fullName>
    </submittedName>
</protein>
<dbReference type="Gene3D" id="2.160.20.10">
    <property type="entry name" value="Single-stranded right-handed beta-helix, Pectin lyase-like"/>
    <property type="match status" value="2"/>
</dbReference>
<dbReference type="PROSITE" id="PS51257">
    <property type="entry name" value="PROKAR_LIPOPROTEIN"/>
    <property type="match status" value="1"/>
</dbReference>
<dbReference type="CDD" id="cd14251">
    <property type="entry name" value="PL-6"/>
    <property type="match status" value="1"/>
</dbReference>
<comment type="caution">
    <text evidence="1">The sequence shown here is derived from an EMBL/GenBank/DDBJ whole genome shotgun (WGS) entry which is preliminary data.</text>
</comment>
<evidence type="ECO:0000313" key="1">
    <source>
        <dbReference type="EMBL" id="MBC8767012.1"/>
    </source>
</evidence>
<dbReference type="Proteomes" id="UP000618952">
    <property type="component" value="Unassembled WGS sequence"/>
</dbReference>
<sequence>MRRIVTLLYILFILSACADKINLNTRMVNTPEELEVAIKNAEAGDNIVLANGIWKDVRIKFIGEGTEDQPITIKAETPGKVVIEGVSDLKFGGKYLVVDGLHFRNGYSPSEAVLEFRIDEKTIGNHCTITNSIIEDFNKMHRDDTDLWVQFWGRHNTLSNSYIAGKTNRGPTIRVDLEGNESINNYHQILNNHFGPRPPKGGASGETIQIGNSFSSMSPSYTMVANNLFEACNGEVEIISSKTNFNEFRNNVFYKSEGSLVTRHGNYCTIDGNYFIGDGKNENIGGIRIINTGHWVTNNYFFNIKGKNFRSALAVMNGIPKSPLNRYNQVTDVVVAYNTYINCDSPWQFGVGQNLNQEDVLPPSEIRSARPIRTIIANNVIYNEKGDASPIIEHDKADGVTFKSNVINNQGVDFKAYEGLEAVNFGIEEIGKNILIPSSKIDIEPYQGFEFENISTDLVGNPRTDNNSIGAFTNTDFKDPNILDRSKYGPSWYSAEAEEKEPKTLIVSKAEILQSKIDEAENGDIISLEVGNYEIQKSLLINKRLTIQSADKSKVVLNYSGGENSPLFELQPKGFLNLKNVTLKGNNSQYAFASLNENMFTHFGLTVADCDISDFNYVLKVYKESFAERITFENTSISNCDNGLELSEETNDLGDYNTEYLTIHNCRFSNVKSNVIDYYRGGYDESTIGGNLLVTNSTFTNCGAQEKNGILINSHGIVNVDISNNTFKSNPVKLVALLWGAKNNSHSDNQINNSGEIRVEENLEMKLLY</sequence>
<proteinExistence type="predicted"/>
<gene>
    <name evidence="1" type="ORF">H4O18_03310</name>
</gene>
<dbReference type="InterPro" id="IPR012334">
    <property type="entry name" value="Pectin_lyas_fold"/>
</dbReference>
<dbReference type="InterPro" id="IPR006626">
    <property type="entry name" value="PbH1"/>
</dbReference>
<accession>A0ABR7QJ51</accession>
<keyword evidence="2" id="KW-1185">Reference proteome</keyword>
<dbReference type="Pfam" id="PF14592">
    <property type="entry name" value="Chondroitinas_B"/>
    <property type="match status" value="1"/>
</dbReference>
<dbReference type="InterPro" id="IPR039513">
    <property type="entry name" value="PL-6"/>
</dbReference>
<dbReference type="SUPFAM" id="SSF51126">
    <property type="entry name" value="Pectin lyase-like"/>
    <property type="match status" value="2"/>
</dbReference>
<dbReference type="SMART" id="SM00710">
    <property type="entry name" value="PbH1"/>
    <property type="match status" value="6"/>
</dbReference>
<reference evidence="1 2" key="1">
    <citation type="submission" date="2020-08" db="EMBL/GenBank/DDBJ databases">
        <title>Arenibacter gaetbuli sp. nov., isolated from a sand dune.</title>
        <authorList>
            <person name="Park S."/>
            <person name="Yoon J.-H."/>
        </authorList>
    </citation>
    <scope>NUCLEOTIDE SEQUENCE [LARGE SCALE GENOMIC DNA]</scope>
    <source>
        <strain evidence="1 2">BSSL-BM3</strain>
    </source>
</reference>
<evidence type="ECO:0000313" key="2">
    <source>
        <dbReference type="Proteomes" id="UP000618952"/>
    </source>
</evidence>
<name>A0ABR7QJ51_9FLAO</name>
<dbReference type="EMBL" id="JACLHY010000002">
    <property type="protein sequence ID" value="MBC8767012.1"/>
    <property type="molecule type" value="Genomic_DNA"/>
</dbReference>
<organism evidence="1 2">
    <name type="scientific">Arenibacter arenosicollis</name>
    <dbReference type="NCBI Taxonomy" id="2762274"/>
    <lineage>
        <taxon>Bacteria</taxon>
        <taxon>Pseudomonadati</taxon>
        <taxon>Bacteroidota</taxon>
        <taxon>Flavobacteriia</taxon>
        <taxon>Flavobacteriales</taxon>
        <taxon>Flavobacteriaceae</taxon>
        <taxon>Arenibacter</taxon>
    </lineage>
</organism>
<dbReference type="RefSeq" id="WP_187581694.1">
    <property type="nucleotide sequence ID" value="NZ_JACLHY010000002.1"/>
</dbReference>
<dbReference type="InterPro" id="IPR011050">
    <property type="entry name" value="Pectin_lyase_fold/virulence"/>
</dbReference>